<dbReference type="EMBL" id="CADCVH010000053">
    <property type="protein sequence ID" value="CAA9456837.1"/>
    <property type="molecule type" value="Genomic_DNA"/>
</dbReference>
<feature type="non-terminal residue" evidence="2">
    <location>
        <position position="223"/>
    </location>
</feature>
<feature type="compositionally biased region" description="Basic and acidic residues" evidence="1">
    <location>
        <begin position="157"/>
        <end position="190"/>
    </location>
</feature>
<feature type="compositionally biased region" description="Basic residues" evidence="1">
    <location>
        <begin position="63"/>
        <end position="73"/>
    </location>
</feature>
<name>A0A6J4R250_9ACTN</name>
<gene>
    <name evidence="2" type="ORF">AVDCRST_MAG02-2414</name>
</gene>
<organism evidence="2">
    <name type="scientific">uncultured Rubrobacteraceae bacterium</name>
    <dbReference type="NCBI Taxonomy" id="349277"/>
    <lineage>
        <taxon>Bacteria</taxon>
        <taxon>Bacillati</taxon>
        <taxon>Actinomycetota</taxon>
        <taxon>Rubrobacteria</taxon>
        <taxon>Rubrobacterales</taxon>
        <taxon>Rubrobacteraceae</taxon>
        <taxon>environmental samples</taxon>
    </lineage>
</organism>
<protein>
    <submittedName>
        <fullName evidence="2">Ribulose-5-phosphate 4-epimerase and related epimerases and aldolases</fullName>
    </submittedName>
</protein>
<feature type="compositionally biased region" description="Basic residues" evidence="1">
    <location>
        <begin position="133"/>
        <end position="151"/>
    </location>
</feature>
<dbReference type="AlphaFoldDB" id="A0A6J4R250"/>
<feature type="compositionally biased region" description="Basic residues" evidence="1">
    <location>
        <begin position="191"/>
        <end position="200"/>
    </location>
</feature>
<evidence type="ECO:0000313" key="2">
    <source>
        <dbReference type="EMBL" id="CAA9456837.1"/>
    </source>
</evidence>
<feature type="non-terminal residue" evidence="2">
    <location>
        <position position="1"/>
    </location>
</feature>
<proteinExistence type="predicted"/>
<accession>A0A6J4R250</accession>
<evidence type="ECO:0000256" key="1">
    <source>
        <dbReference type="SAM" id="MobiDB-lite"/>
    </source>
</evidence>
<feature type="region of interest" description="Disordered" evidence="1">
    <location>
        <begin position="1"/>
        <end position="223"/>
    </location>
</feature>
<reference evidence="2" key="1">
    <citation type="submission" date="2020-02" db="EMBL/GenBank/DDBJ databases">
        <authorList>
            <person name="Meier V. D."/>
        </authorList>
    </citation>
    <scope>NUCLEOTIDE SEQUENCE</scope>
    <source>
        <strain evidence="2">AVDCRST_MAG02</strain>
    </source>
</reference>
<feature type="compositionally biased region" description="Basic and acidic residues" evidence="1">
    <location>
        <begin position="88"/>
        <end position="103"/>
    </location>
</feature>
<feature type="compositionally biased region" description="Basic and acidic residues" evidence="1">
    <location>
        <begin position="1"/>
        <end position="28"/>
    </location>
</feature>
<sequence>EAPEATRRGHRSLAPDERLRPRPHDLGQRQRPHPRRERPHNPERAALRGPRTAGRGAREPRGRVARRLLRSIHRGPDAHGHLPLQAGRWRDRAHPRALLDRARLPGPGDPRGPLHARGPLRRGPRSPVPLRDLRHRGAGRVRGRDPRRRPLRLPAPEPRDHHRGGDSRKGLLADRDPGGDGRALLQDHDGRRPHHPGPRPHSRDPRQDSRLRADQAGGQKTGV</sequence>
<feature type="compositionally biased region" description="Basic and acidic residues" evidence="1">
    <location>
        <begin position="201"/>
        <end position="213"/>
    </location>
</feature>